<dbReference type="PROSITE" id="PS50835">
    <property type="entry name" value="IG_LIKE"/>
    <property type="match status" value="1"/>
</dbReference>
<dbReference type="VEuPathDB" id="VectorBase:PPAI011094"/>
<evidence type="ECO:0000256" key="3">
    <source>
        <dbReference type="ARBA" id="ARBA00023319"/>
    </source>
</evidence>
<dbReference type="Proteomes" id="UP000092462">
    <property type="component" value="Unassembled WGS sequence"/>
</dbReference>
<sequence>MESGVLSVEGSTFTISRVNRLHMGAYLCIASNGVPPTVSKRIMLIIHFPPMIWVQNQLVGALEGQKITLECQSEAYPKSINYWTREKGEIVPQ</sequence>
<dbReference type="EMBL" id="AJVK01009022">
    <property type="status" value="NOT_ANNOTATED_CDS"/>
    <property type="molecule type" value="Genomic_DNA"/>
</dbReference>
<proteinExistence type="predicted"/>
<dbReference type="SUPFAM" id="SSF48726">
    <property type="entry name" value="Immunoglobulin"/>
    <property type="match status" value="2"/>
</dbReference>
<name>A0A1B0DRB1_PHLPP</name>
<dbReference type="InterPro" id="IPR007110">
    <property type="entry name" value="Ig-like_dom"/>
</dbReference>
<dbReference type="GO" id="GO:0043005">
    <property type="term" value="C:neuron projection"/>
    <property type="evidence" value="ECO:0007669"/>
    <property type="project" value="TreeGrafter"/>
</dbReference>
<accession>A0A1B0DRB1</accession>
<dbReference type="InterPro" id="IPR051170">
    <property type="entry name" value="Neural/epithelial_adhesion"/>
</dbReference>
<dbReference type="PANTHER" id="PTHR12231:SF253">
    <property type="entry name" value="DPR-INTERACTING PROTEIN ETA, ISOFORM B-RELATED"/>
    <property type="match status" value="1"/>
</dbReference>
<dbReference type="Gene3D" id="2.60.40.10">
    <property type="entry name" value="Immunoglobulins"/>
    <property type="match status" value="2"/>
</dbReference>
<evidence type="ECO:0000313" key="5">
    <source>
        <dbReference type="Proteomes" id="UP000092462"/>
    </source>
</evidence>
<keyword evidence="3" id="KW-0393">Immunoglobulin domain</keyword>
<organism evidence="4 5">
    <name type="scientific">Phlebotomus papatasi</name>
    <name type="common">Sandfly</name>
    <dbReference type="NCBI Taxonomy" id="29031"/>
    <lineage>
        <taxon>Eukaryota</taxon>
        <taxon>Metazoa</taxon>
        <taxon>Ecdysozoa</taxon>
        <taxon>Arthropoda</taxon>
        <taxon>Hexapoda</taxon>
        <taxon>Insecta</taxon>
        <taxon>Pterygota</taxon>
        <taxon>Neoptera</taxon>
        <taxon>Endopterygota</taxon>
        <taxon>Diptera</taxon>
        <taxon>Nematocera</taxon>
        <taxon>Psychodoidea</taxon>
        <taxon>Psychodidae</taxon>
        <taxon>Phlebotomus</taxon>
        <taxon>Phlebotomus</taxon>
    </lineage>
</organism>
<dbReference type="VEuPathDB" id="VectorBase:PPAPM1_009694"/>
<reference evidence="4" key="1">
    <citation type="submission" date="2022-08" db="UniProtKB">
        <authorList>
            <consortium name="EnsemblMetazoa"/>
        </authorList>
    </citation>
    <scope>IDENTIFICATION</scope>
    <source>
        <strain evidence="4">Israel</strain>
    </source>
</reference>
<keyword evidence="5" id="KW-1185">Reference proteome</keyword>
<evidence type="ECO:0000256" key="2">
    <source>
        <dbReference type="ARBA" id="ARBA00023157"/>
    </source>
</evidence>
<evidence type="ECO:0000313" key="4">
    <source>
        <dbReference type="EnsemblMetazoa" id="PPAI011094-PA"/>
    </source>
</evidence>
<keyword evidence="1" id="KW-0677">Repeat</keyword>
<dbReference type="EnsemblMetazoa" id="PPAI011094-RA">
    <property type="protein sequence ID" value="PPAI011094-PA"/>
    <property type="gene ID" value="PPAI011094"/>
</dbReference>
<dbReference type="PANTHER" id="PTHR12231">
    <property type="entry name" value="CTX-RELATED TYPE I TRANSMEMBRANE PROTEIN"/>
    <property type="match status" value="1"/>
</dbReference>
<dbReference type="InterPro" id="IPR013783">
    <property type="entry name" value="Ig-like_fold"/>
</dbReference>
<keyword evidence="2" id="KW-1015">Disulfide bond</keyword>
<dbReference type="AlphaFoldDB" id="A0A1B0DRB1"/>
<protein>
    <submittedName>
        <fullName evidence="4">Uncharacterized protein</fullName>
    </submittedName>
</protein>
<dbReference type="InterPro" id="IPR036179">
    <property type="entry name" value="Ig-like_dom_sf"/>
</dbReference>
<evidence type="ECO:0000256" key="1">
    <source>
        <dbReference type="ARBA" id="ARBA00022737"/>
    </source>
</evidence>